<reference evidence="1" key="2">
    <citation type="submission" date="2021-04" db="EMBL/GenBank/DDBJ databases">
        <authorList>
            <person name="Gilroy R."/>
        </authorList>
    </citation>
    <scope>NUCLEOTIDE SEQUENCE</scope>
    <source>
        <strain evidence="1">Gambia15-2214</strain>
    </source>
</reference>
<accession>A0A9E2L230</accession>
<reference evidence="1" key="1">
    <citation type="journal article" date="2021" name="PeerJ">
        <title>Extensive microbial diversity within the chicken gut microbiome revealed by metagenomics and culture.</title>
        <authorList>
            <person name="Gilroy R."/>
            <person name="Ravi A."/>
            <person name="Getino M."/>
            <person name="Pursley I."/>
            <person name="Horton D.L."/>
            <person name="Alikhan N.F."/>
            <person name="Baker D."/>
            <person name="Gharbi K."/>
            <person name="Hall N."/>
            <person name="Watson M."/>
            <person name="Adriaenssens E.M."/>
            <person name="Foster-Nyarko E."/>
            <person name="Jarju S."/>
            <person name="Secka A."/>
            <person name="Antonio M."/>
            <person name="Oren A."/>
            <person name="Chaudhuri R.R."/>
            <person name="La Ragione R."/>
            <person name="Hildebrand F."/>
            <person name="Pallen M.J."/>
        </authorList>
    </citation>
    <scope>NUCLEOTIDE SEQUENCE</scope>
    <source>
        <strain evidence="1">Gambia15-2214</strain>
    </source>
</reference>
<gene>
    <name evidence="1" type="ORF">IAA16_05710</name>
</gene>
<proteinExistence type="predicted"/>
<dbReference type="Proteomes" id="UP000823914">
    <property type="component" value="Unassembled WGS sequence"/>
</dbReference>
<protein>
    <submittedName>
        <fullName evidence="1">PD-(D/E)XK nuclease family transposase</fullName>
    </submittedName>
</protein>
<comment type="caution">
    <text evidence="1">The sequence shown here is derived from an EMBL/GenBank/DDBJ whole genome shotgun (WGS) entry which is preliminary data.</text>
</comment>
<organism evidence="1 2">
    <name type="scientific">Candidatus Treponema excrementipullorum</name>
    <dbReference type="NCBI Taxonomy" id="2838768"/>
    <lineage>
        <taxon>Bacteria</taxon>
        <taxon>Pseudomonadati</taxon>
        <taxon>Spirochaetota</taxon>
        <taxon>Spirochaetia</taxon>
        <taxon>Spirochaetales</taxon>
        <taxon>Treponemataceae</taxon>
        <taxon>Treponema</taxon>
    </lineage>
</organism>
<dbReference type="AlphaFoldDB" id="A0A9E2L230"/>
<evidence type="ECO:0000313" key="1">
    <source>
        <dbReference type="EMBL" id="MBU3850042.1"/>
    </source>
</evidence>
<dbReference type="EMBL" id="JAHLFV010000134">
    <property type="protein sequence ID" value="MBU3850042.1"/>
    <property type="molecule type" value="Genomic_DNA"/>
</dbReference>
<evidence type="ECO:0000313" key="2">
    <source>
        <dbReference type="Proteomes" id="UP000823914"/>
    </source>
</evidence>
<name>A0A9E2L230_9SPIR</name>
<sequence length="57" mass="6597">MQTGHKHNLVKRMRYYHSAIDVDSLLRGNPYDQLKKSYVIFICNFDLCGDGYTSVAL</sequence>